<dbReference type="EMBL" id="JARBHB010000004">
    <property type="protein sequence ID" value="KAJ8885539.1"/>
    <property type="molecule type" value="Genomic_DNA"/>
</dbReference>
<dbReference type="Proteomes" id="UP001159363">
    <property type="component" value="Chromosome X"/>
</dbReference>
<dbReference type="InterPro" id="IPR050951">
    <property type="entry name" value="Retrovirus_Pol_polyprotein"/>
</dbReference>
<dbReference type="PROSITE" id="PS50994">
    <property type="entry name" value="INTEGRASE"/>
    <property type="match status" value="1"/>
</dbReference>
<dbReference type="PANTHER" id="PTHR37984">
    <property type="entry name" value="PROTEIN CBG26694"/>
    <property type="match status" value="1"/>
</dbReference>
<evidence type="ECO:0000313" key="3">
    <source>
        <dbReference type="EMBL" id="KAJ8885539.1"/>
    </source>
</evidence>
<protein>
    <recommendedName>
        <fullName evidence="2">Integrase catalytic domain-containing protein</fullName>
    </recommendedName>
</protein>
<dbReference type="SUPFAM" id="SSF53098">
    <property type="entry name" value="Ribonuclease H-like"/>
    <property type="match status" value="1"/>
</dbReference>
<dbReference type="InterPro" id="IPR041577">
    <property type="entry name" value="RT_RNaseH_2"/>
</dbReference>
<keyword evidence="1" id="KW-0511">Multifunctional enzyme</keyword>
<accession>A0ABQ9HMD5</accession>
<comment type="caution">
    <text evidence="3">The sequence shown here is derived from an EMBL/GenBank/DDBJ whole genome shotgun (WGS) entry which is preliminary data.</text>
</comment>
<sequence length="295" mass="33170">MSNVGFIYMLLWEELISLLHDQDVLINDSLTVARRRHFAVLRSREEEGSMVQPSSGIPILCNLRELRQLAFEVQCCLAASGQYWAQFSPPRLVRGDVSPDVLGYVFHYKADASYLALGTVLSQRTELGLAIVSLASCSLSEVERKLGIYEREALACGSVLEKCAHLANVGQAVVEIPEAPWSTVLFDIFGPLIHSEYGNFCGLILLDNFPKFVILSRLRNMKASAIVKGLTKQVCKVFWAPVEILTDIAKYYTSNFLKDMCFHWAIQHFPSDPYYPKGNQVEMLNRNLKACLTIL</sequence>
<dbReference type="InterPro" id="IPR036397">
    <property type="entry name" value="RNaseH_sf"/>
</dbReference>
<dbReference type="InterPro" id="IPR012337">
    <property type="entry name" value="RNaseH-like_sf"/>
</dbReference>
<evidence type="ECO:0000313" key="4">
    <source>
        <dbReference type="Proteomes" id="UP001159363"/>
    </source>
</evidence>
<name>A0ABQ9HMD5_9NEOP</name>
<organism evidence="3 4">
    <name type="scientific">Dryococelus australis</name>
    <dbReference type="NCBI Taxonomy" id="614101"/>
    <lineage>
        <taxon>Eukaryota</taxon>
        <taxon>Metazoa</taxon>
        <taxon>Ecdysozoa</taxon>
        <taxon>Arthropoda</taxon>
        <taxon>Hexapoda</taxon>
        <taxon>Insecta</taxon>
        <taxon>Pterygota</taxon>
        <taxon>Neoptera</taxon>
        <taxon>Polyneoptera</taxon>
        <taxon>Phasmatodea</taxon>
        <taxon>Verophasmatodea</taxon>
        <taxon>Anareolatae</taxon>
        <taxon>Phasmatidae</taxon>
        <taxon>Eurycanthinae</taxon>
        <taxon>Dryococelus</taxon>
    </lineage>
</organism>
<reference evidence="3 4" key="1">
    <citation type="submission" date="2023-02" db="EMBL/GenBank/DDBJ databases">
        <title>LHISI_Scaffold_Assembly.</title>
        <authorList>
            <person name="Stuart O.P."/>
            <person name="Cleave R."/>
            <person name="Magrath M.J.L."/>
            <person name="Mikheyev A.S."/>
        </authorList>
    </citation>
    <scope>NUCLEOTIDE SEQUENCE [LARGE SCALE GENOMIC DNA]</scope>
    <source>
        <strain evidence="3">Daus_M_001</strain>
        <tissue evidence="3">Leg muscle</tissue>
    </source>
</reference>
<dbReference type="Gene3D" id="3.30.420.10">
    <property type="entry name" value="Ribonuclease H-like superfamily/Ribonuclease H"/>
    <property type="match status" value="1"/>
</dbReference>
<feature type="domain" description="Integrase catalytic" evidence="2">
    <location>
        <begin position="176"/>
        <end position="295"/>
    </location>
</feature>
<dbReference type="InterPro" id="IPR001584">
    <property type="entry name" value="Integrase_cat-core"/>
</dbReference>
<dbReference type="PANTHER" id="PTHR37984:SF5">
    <property type="entry name" value="PROTEIN NYNRIN-LIKE"/>
    <property type="match status" value="1"/>
</dbReference>
<proteinExistence type="predicted"/>
<dbReference type="Pfam" id="PF17919">
    <property type="entry name" value="RT_RNaseH_2"/>
    <property type="match status" value="1"/>
</dbReference>
<evidence type="ECO:0000256" key="1">
    <source>
        <dbReference type="ARBA" id="ARBA00023268"/>
    </source>
</evidence>
<gene>
    <name evidence="3" type="ORF">PR048_011737</name>
</gene>
<evidence type="ECO:0000259" key="2">
    <source>
        <dbReference type="PROSITE" id="PS50994"/>
    </source>
</evidence>
<keyword evidence="4" id="KW-1185">Reference proteome</keyword>